<keyword evidence="10" id="KW-1185">Reference proteome</keyword>
<dbReference type="InterPro" id="IPR046341">
    <property type="entry name" value="SET_dom_sf"/>
</dbReference>
<feature type="repeat" description="ANK" evidence="5">
    <location>
        <begin position="525"/>
        <end position="557"/>
    </location>
</feature>
<dbReference type="PANTHER" id="PTHR46307:SF4">
    <property type="entry name" value="G9A, ISOFORM B"/>
    <property type="match status" value="1"/>
</dbReference>
<dbReference type="InterPro" id="IPR001214">
    <property type="entry name" value="SET_dom"/>
</dbReference>
<evidence type="ECO:0000256" key="2">
    <source>
        <dbReference type="ARBA" id="ARBA00022454"/>
    </source>
</evidence>
<dbReference type="Proteomes" id="UP001152888">
    <property type="component" value="Unassembled WGS sequence"/>
</dbReference>
<evidence type="ECO:0000256" key="1">
    <source>
        <dbReference type="ARBA" id="ARBA00004286"/>
    </source>
</evidence>
<dbReference type="InterPro" id="IPR002110">
    <property type="entry name" value="Ankyrin_rpt"/>
</dbReference>
<dbReference type="OrthoDB" id="616263at2759"/>
<dbReference type="SMART" id="SM00317">
    <property type="entry name" value="SET"/>
    <property type="match status" value="1"/>
</dbReference>
<dbReference type="Gene3D" id="2.170.270.10">
    <property type="entry name" value="SET domain"/>
    <property type="match status" value="1"/>
</dbReference>
<dbReference type="GO" id="GO:0002039">
    <property type="term" value="F:p53 binding"/>
    <property type="evidence" value="ECO:0007669"/>
    <property type="project" value="InterPro"/>
</dbReference>
<dbReference type="SUPFAM" id="SSF48403">
    <property type="entry name" value="Ankyrin repeat"/>
    <property type="match status" value="1"/>
</dbReference>
<feature type="repeat" description="ANK" evidence="5">
    <location>
        <begin position="690"/>
        <end position="722"/>
    </location>
</feature>
<dbReference type="CDD" id="cd20905">
    <property type="entry name" value="EHMT_ZBD"/>
    <property type="match status" value="1"/>
</dbReference>
<dbReference type="Pfam" id="PF13637">
    <property type="entry name" value="Ank_4"/>
    <property type="match status" value="1"/>
</dbReference>
<keyword evidence="2" id="KW-0158">Chromosome</keyword>
<dbReference type="Pfam" id="PF00856">
    <property type="entry name" value="SET"/>
    <property type="match status" value="1"/>
</dbReference>
<dbReference type="Gene3D" id="1.25.40.20">
    <property type="entry name" value="Ankyrin repeat-containing domain"/>
    <property type="match status" value="1"/>
</dbReference>
<feature type="region of interest" description="Disordered" evidence="6">
    <location>
        <begin position="94"/>
        <end position="169"/>
    </location>
</feature>
<feature type="compositionally biased region" description="Basic and acidic residues" evidence="6">
    <location>
        <begin position="37"/>
        <end position="50"/>
    </location>
</feature>
<feature type="repeat" description="ANK" evidence="5">
    <location>
        <begin position="591"/>
        <end position="623"/>
    </location>
</feature>
<dbReference type="AlphaFoldDB" id="A0A9P0LTQ4"/>
<dbReference type="GO" id="GO:0008270">
    <property type="term" value="F:zinc ion binding"/>
    <property type="evidence" value="ECO:0007669"/>
    <property type="project" value="InterPro"/>
</dbReference>
<dbReference type="InterPro" id="IPR036770">
    <property type="entry name" value="Ankyrin_rpt-contain_sf"/>
</dbReference>
<evidence type="ECO:0000313" key="9">
    <source>
        <dbReference type="EMBL" id="CAH1999340.1"/>
    </source>
</evidence>
<dbReference type="PROSITE" id="PS50867">
    <property type="entry name" value="PRE_SET"/>
    <property type="match status" value="1"/>
</dbReference>
<dbReference type="PROSITE" id="PS50280">
    <property type="entry name" value="SET"/>
    <property type="match status" value="1"/>
</dbReference>
<comment type="subcellular location">
    <subcellularLocation>
        <location evidence="1">Chromosome</location>
    </subcellularLocation>
</comment>
<feature type="compositionally biased region" description="Polar residues" evidence="6">
    <location>
        <begin position="273"/>
        <end position="286"/>
    </location>
</feature>
<feature type="region of interest" description="Disordered" evidence="6">
    <location>
        <begin position="190"/>
        <end position="287"/>
    </location>
</feature>
<feature type="compositionally biased region" description="Low complexity" evidence="6">
    <location>
        <begin position="249"/>
        <end position="265"/>
    </location>
</feature>
<protein>
    <submittedName>
        <fullName evidence="9">Uncharacterized protein</fullName>
    </submittedName>
</protein>
<dbReference type="PROSITE" id="PS50088">
    <property type="entry name" value="ANK_REPEAT"/>
    <property type="match status" value="6"/>
</dbReference>
<evidence type="ECO:0000256" key="4">
    <source>
        <dbReference type="ARBA" id="ARBA00022691"/>
    </source>
</evidence>
<evidence type="ECO:0000256" key="5">
    <source>
        <dbReference type="PROSITE-ProRule" id="PRU00023"/>
    </source>
</evidence>
<dbReference type="Pfam" id="PF05033">
    <property type="entry name" value="Pre-SET"/>
    <property type="match status" value="1"/>
</dbReference>
<feature type="repeat" description="ANK" evidence="5">
    <location>
        <begin position="624"/>
        <end position="656"/>
    </location>
</feature>
<dbReference type="EMBL" id="CAKOFQ010007361">
    <property type="protein sequence ID" value="CAH1999340.1"/>
    <property type="molecule type" value="Genomic_DNA"/>
</dbReference>
<dbReference type="InterPro" id="IPR043550">
    <property type="entry name" value="EHMT1/EHMT2"/>
</dbReference>
<keyword evidence="5" id="KW-0040">ANK repeat</keyword>
<dbReference type="PANTHER" id="PTHR46307">
    <property type="entry name" value="G9A, ISOFORM B"/>
    <property type="match status" value="1"/>
</dbReference>
<feature type="domain" description="Pre-SET" evidence="8">
    <location>
        <begin position="812"/>
        <end position="876"/>
    </location>
</feature>
<evidence type="ECO:0000259" key="7">
    <source>
        <dbReference type="PROSITE" id="PS50280"/>
    </source>
</evidence>
<dbReference type="GO" id="GO:0032259">
    <property type="term" value="P:methylation"/>
    <property type="evidence" value="ECO:0007669"/>
    <property type="project" value="UniProtKB-KW"/>
</dbReference>
<dbReference type="InterPro" id="IPR047762">
    <property type="entry name" value="EHMT_CRR"/>
</dbReference>
<evidence type="ECO:0000256" key="3">
    <source>
        <dbReference type="ARBA" id="ARBA00022603"/>
    </source>
</evidence>
<dbReference type="Pfam" id="PF12796">
    <property type="entry name" value="Ank_2"/>
    <property type="match status" value="2"/>
</dbReference>
<evidence type="ECO:0000256" key="6">
    <source>
        <dbReference type="SAM" id="MobiDB-lite"/>
    </source>
</evidence>
<dbReference type="Pfam" id="PF21533">
    <property type="entry name" value="EHMT1-2_CRR"/>
    <property type="match status" value="1"/>
</dbReference>
<feature type="region of interest" description="Disordered" evidence="6">
    <location>
        <begin position="36"/>
        <end position="68"/>
    </location>
</feature>
<feature type="repeat" description="ANK" evidence="5">
    <location>
        <begin position="558"/>
        <end position="590"/>
    </location>
</feature>
<dbReference type="GO" id="GO:0000785">
    <property type="term" value="C:chromatin"/>
    <property type="evidence" value="ECO:0007669"/>
    <property type="project" value="TreeGrafter"/>
</dbReference>
<dbReference type="SMART" id="SM00468">
    <property type="entry name" value="PreSET"/>
    <property type="match status" value="1"/>
</dbReference>
<dbReference type="GO" id="GO:0046974">
    <property type="term" value="F:histone H3K9 methyltransferase activity"/>
    <property type="evidence" value="ECO:0007669"/>
    <property type="project" value="TreeGrafter"/>
</dbReference>
<feature type="compositionally biased region" description="Polar residues" evidence="6">
    <location>
        <begin position="157"/>
        <end position="169"/>
    </location>
</feature>
<evidence type="ECO:0000259" key="8">
    <source>
        <dbReference type="PROSITE" id="PS50867"/>
    </source>
</evidence>
<dbReference type="SUPFAM" id="SSF82199">
    <property type="entry name" value="SET domain"/>
    <property type="match status" value="1"/>
</dbReference>
<name>A0A9P0LTQ4_ACAOB</name>
<feature type="domain" description="SET" evidence="7">
    <location>
        <begin position="879"/>
        <end position="996"/>
    </location>
</feature>
<keyword evidence="3" id="KW-0489">Methyltransferase</keyword>
<dbReference type="InterPro" id="IPR007728">
    <property type="entry name" value="Pre-SET_dom"/>
</dbReference>
<proteinExistence type="predicted"/>
<dbReference type="GO" id="GO:0000122">
    <property type="term" value="P:negative regulation of transcription by RNA polymerase II"/>
    <property type="evidence" value="ECO:0007669"/>
    <property type="project" value="TreeGrafter"/>
</dbReference>
<keyword evidence="4" id="KW-0949">S-adenosyl-L-methionine</keyword>
<reference evidence="9" key="1">
    <citation type="submission" date="2022-03" db="EMBL/GenBank/DDBJ databases">
        <authorList>
            <person name="Sayadi A."/>
        </authorList>
    </citation>
    <scope>NUCLEOTIDE SEQUENCE</scope>
</reference>
<feature type="repeat" description="ANK" evidence="5">
    <location>
        <begin position="657"/>
        <end position="689"/>
    </location>
</feature>
<feature type="compositionally biased region" description="Basic residues" evidence="6">
    <location>
        <begin position="217"/>
        <end position="233"/>
    </location>
</feature>
<organism evidence="9 10">
    <name type="scientific">Acanthoscelides obtectus</name>
    <name type="common">Bean weevil</name>
    <name type="synonym">Bruchus obtectus</name>
    <dbReference type="NCBI Taxonomy" id="200917"/>
    <lineage>
        <taxon>Eukaryota</taxon>
        <taxon>Metazoa</taxon>
        <taxon>Ecdysozoa</taxon>
        <taxon>Arthropoda</taxon>
        <taxon>Hexapoda</taxon>
        <taxon>Insecta</taxon>
        <taxon>Pterygota</taxon>
        <taxon>Neoptera</taxon>
        <taxon>Endopterygota</taxon>
        <taxon>Coleoptera</taxon>
        <taxon>Polyphaga</taxon>
        <taxon>Cucujiformia</taxon>
        <taxon>Chrysomeloidea</taxon>
        <taxon>Chrysomelidae</taxon>
        <taxon>Bruchinae</taxon>
        <taxon>Bruchini</taxon>
        <taxon>Acanthoscelides</taxon>
    </lineage>
</organism>
<comment type="caution">
    <text evidence="9">The sequence shown here is derived from an EMBL/GenBank/DDBJ whole genome shotgun (WGS) entry which is preliminary data.</text>
</comment>
<evidence type="ECO:0000313" key="10">
    <source>
        <dbReference type="Proteomes" id="UP001152888"/>
    </source>
</evidence>
<accession>A0A9P0LTQ4</accession>
<sequence length="1041" mass="115981">MNCTNNSEAIICNQGDESTFINKILVEMKSQFNQPDIKVEPQEVKNENVDGKTSNSISEETTEHSESCTKEILSSVTNDQTTDILCKKEVDVSDSFKKPNGELPSMPPTISPNRRSLRNKPTDDKISPPKRSSRRRSKDSSESVLQNAIARKEKSYNEASKPQRLTRQLKPTQKILENLALAKEDRNKLLKSPKADKANCNNISNGDEVFVNDSPSKRGRRQVRSPKKPKRLKMSYGSDSEPESNGSISDNSESTTSTRRSQRISSRNREDPSNNSSPVSGDQAQNFPDDPECSIEVQLSKAHTCFCTHRTNLFSMNNGETVYCNAVDSIGNRLIGCTRVVNVEETALLRPSQRIPYTLLCSFHRNRLLRHNCCPTCGIFCTQGVFMECESKHQYHKACQSVLGDLSGCPHCGIIKSNEVFIKMHCSSKPIFLPTQNSDHPPAKMSFSSGNDDSSCSTPLLVPIDTFQTFNTAQIDNQDFTADDLLEAIDSNDVNKLAAIIVPFFCLNFTALDSIDLNFKIAEFNDGTLMHYSASKGHLGICHLLISAGLEIDEFDKDQNTPLMLAISEGRDDVVQFLIKSGADIAVKGTDGISPLHVASKQGNLRACRLLVESGSIVDRRDDGGWTALTWACEHGHRSTASYLLGAGADARARDVEHNEPLHWAAFSGREDVVGLLLDAGGDVNTVNAHGETPLHIAAREDRYNCTIVLLARGASVTALSKNNESPLDCVPVGGDCCGPIALNAKLQAIIGSGKRHKTLLCSDISRGREMNPIQCINTVDNESEPRDYIYITKNCTTSNHVQIDKKLTTLHSCSCEDRCTSEECECGKLSAKCWYTEDGRLQPDYNFSDPPMVFECNETCACNAITCKNRLVQKGIQQRFQLYKTEYKGWGVKTLRFIPKGSYVCEYIGEILTDVEANSRDEDDFLFDLDNKDVDSYCVDAKRYGNFARFINHSCTPNLHPVKVFIDHQDLRFPRIAFFALKDIAAEEELSFDYGHKFWLVKYKSFTCQCGVKECKYSDETIGEALLNYRRFMGDDESSQ</sequence>
<dbReference type="PROSITE" id="PS50297">
    <property type="entry name" value="ANK_REP_REGION"/>
    <property type="match status" value="5"/>
</dbReference>
<gene>
    <name evidence="9" type="ORF">ACAOBT_LOCUS24909</name>
</gene>
<keyword evidence="3" id="KW-0808">Transferase</keyword>
<dbReference type="GO" id="GO:0005634">
    <property type="term" value="C:nucleus"/>
    <property type="evidence" value="ECO:0007669"/>
    <property type="project" value="InterPro"/>
</dbReference>
<dbReference type="SMART" id="SM00248">
    <property type="entry name" value="ANK"/>
    <property type="match status" value="6"/>
</dbReference>